<proteinExistence type="predicted"/>
<dbReference type="AlphaFoldDB" id="A0AA39PC61"/>
<sequence length="286" mass="31907">MLTDTKNRPSANALMAKVIANLNRMIQTVPTVVLAARYPERLNDELVIRWMDNYLAYNHIYEACKQHMRDTDVIVYADRVNAPNHTLMHQAVLFLSPQWFHQMTTSMCQEYVCIHDMHNSCKAVAFEKAHYAHCVAHGLSEDDNVFLASLEPWLQISPNGTIIPDWEVPTDKADEEMADEDLHWGSDDGEEAEGVTDKQVQAGHDFYTPDLGELGICNVSWVQEYASCLGIGAVNKPPLSEARVSVIRAAGVCYFMVTGVIRPVHVPSIGGKVVTKSPLKQSGLKV</sequence>
<comment type="caution">
    <text evidence="1">The sequence shown here is derived from an EMBL/GenBank/DDBJ whole genome shotgun (WGS) entry which is preliminary data.</text>
</comment>
<protein>
    <submittedName>
        <fullName evidence="1">Uncharacterized protein</fullName>
    </submittedName>
</protein>
<reference evidence="1" key="1">
    <citation type="submission" date="2023-06" db="EMBL/GenBank/DDBJ databases">
        <authorList>
            <consortium name="Lawrence Berkeley National Laboratory"/>
            <person name="Ahrendt S."/>
            <person name="Sahu N."/>
            <person name="Indic B."/>
            <person name="Wong-Bajracharya J."/>
            <person name="Merenyi Z."/>
            <person name="Ke H.-M."/>
            <person name="Monk M."/>
            <person name="Kocsube S."/>
            <person name="Drula E."/>
            <person name="Lipzen A."/>
            <person name="Balint B."/>
            <person name="Henrissat B."/>
            <person name="Andreopoulos B."/>
            <person name="Martin F.M."/>
            <person name="Harder C.B."/>
            <person name="Rigling D."/>
            <person name="Ford K.L."/>
            <person name="Foster G.D."/>
            <person name="Pangilinan J."/>
            <person name="Papanicolaou A."/>
            <person name="Barry K."/>
            <person name="LaButti K."/>
            <person name="Viragh M."/>
            <person name="Koriabine M."/>
            <person name="Yan M."/>
            <person name="Riley R."/>
            <person name="Champramary S."/>
            <person name="Plett K.L."/>
            <person name="Tsai I.J."/>
            <person name="Slot J."/>
            <person name="Sipos G."/>
            <person name="Plett J."/>
            <person name="Nagy L.G."/>
            <person name="Grigoriev I.V."/>
        </authorList>
    </citation>
    <scope>NUCLEOTIDE SEQUENCE</scope>
    <source>
        <strain evidence="1">ICMP 16352</strain>
    </source>
</reference>
<evidence type="ECO:0000313" key="2">
    <source>
        <dbReference type="Proteomes" id="UP001175227"/>
    </source>
</evidence>
<dbReference type="EMBL" id="JAUEPR010000008">
    <property type="protein sequence ID" value="KAK0481329.1"/>
    <property type="molecule type" value="Genomic_DNA"/>
</dbReference>
<accession>A0AA39PC61</accession>
<keyword evidence="2" id="KW-1185">Reference proteome</keyword>
<gene>
    <name evidence="1" type="ORF">IW261DRAFT_1418431</name>
</gene>
<dbReference type="Proteomes" id="UP001175227">
    <property type="component" value="Unassembled WGS sequence"/>
</dbReference>
<name>A0AA39PC61_9AGAR</name>
<evidence type="ECO:0000313" key="1">
    <source>
        <dbReference type="EMBL" id="KAK0481329.1"/>
    </source>
</evidence>
<organism evidence="1 2">
    <name type="scientific">Armillaria novae-zelandiae</name>
    <dbReference type="NCBI Taxonomy" id="153914"/>
    <lineage>
        <taxon>Eukaryota</taxon>
        <taxon>Fungi</taxon>
        <taxon>Dikarya</taxon>
        <taxon>Basidiomycota</taxon>
        <taxon>Agaricomycotina</taxon>
        <taxon>Agaricomycetes</taxon>
        <taxon>Agaricomycetidae</taxon>
        <taxon>Agaricales</taxon>
        <taxon>Marasmiineae</taxon>
        <taxon>Physalacriaceae</taxon>
        <taxon>Armillaria</taxon>
    </lineage>
</organism>